<proteinExistence type="inferred from homology"/>
<dbReference type="SUPFAM" id="SSF50156">
    <property type="entry name" value="PDZ domain-like"/>
    <property type="match status" value="1"/>
</dbReference>
<evidence type="ECO:0000313" key="5">
    <source>
        <dbReference type="Proteomes" id="UP001500974"/>
    </source>
</evidence>
<organism evidence="4 5">
    <name type="scientific">Arthrobacter parietis</name>
    <dbReference type="NCBI Taxonomy" id="271434"/>
    <lineage>
        <taxon>Bacteria</taxon>
        <taxon>Bacillati</taxon>
        <taxon>Actinomycetota</taxon>
        <taxon>Actinomycetes</taxon>
        <taxon>Micrococcales</taxon>
        <taxon>Micrococcaceae</taxon>
        <taxon>Arthrobacter</taxon>
    </lineage>
</organism>
<evidence type="ECO:0000259" key="3">
    <source>
        <dbReference type="PROSITE" id="PS51786"/>
    </source>
</evidence>
<dbReference type="InterPro" id="IPR041489">
    <property type="entry name" value="PDZ_6"/>
</dbReference>
<name>A0ABN3AMJ5_9MICC</name>
<evidence type="ECO:0000313" key="4">
    <source>
        <dbReference type="EMBL" id="GAA2171946.1"/>
    </source>
</evidence>
<dbReference type="InterPro" id="IPR036034">
    <property type="entry name" value="PDZ_sf"/>
</dbReference>
<dbReference type="EMBL" id="BAAAON010000001">
    <property type="protein sequence ID" value="GAA2171946.1"/>
    <property type="molecule type" value="Genomic_DNA"/>
</dbReference>
<dbReference type="InterPro" id="IPR008269">
    <property type="entry name" value="Lon_proteolytic"/>
</dbReference>
<feature type="transmembrane region" description="Helical" evidence="2">
    <location>
        <begin position="23"/>
        <end position="43"/>
    </location>
</feature>
<feature type="domain" description="Lon proteolytic" evidence="3">
    <location>
        <begin position="254"/>
        <end position="352"/>
    </location>
</feature>
<keyword evidence="1" id="KW-0720">Serine protease</keyword>
<comment type="caution">
    <text evidence="4">The sequence shown here is derived from an EMBL/GenBank/DDBJ whole genome shotgun (WGS) entry which is preliminary data.</text>
</comment>
<dbReference type="PANTHER" id="PTHR10046">
    <property type="entry name" value="ATP DEPENDENT LON PROTEASE FAMILY MEMBER"/>
    <property type="match status" value="1"/>
</dbReference>
<keyword evidence="2" id="KW-0472">Membrane</keyword>
<keyword evidence="5" id="KW-1185">Reference proteome</keyword>
<dbReference type="Pfam" id="PF05362">
    <property type="entry name" value="Lon_C"/>
    <property type="match status" value="1"/>
</dbReference>
<evidence type="ECO:0000256" key="2">
    <source>
        <dbReference type="SAM" id="Phobius"/>
    </source>
</evidence>
<accession>A0ABN3AMJ5</accession>
<gene>
    <name evidence="4" type="ORF">GCM10009784_00500</name>
</gene>
<keyword evidence="1" id="KW-0378">Hydrolase</keyword>
<dbReference type="Pfam" id="PF17820">
    <property type="entry name" value="PDZ_6"/>
    <property type="match status" value="1"/>
</dbReference>
<comment type="catalytic activity">
    <reaction evidence="1">
        <text>Hydrolysis of proteins in presence of ATP.</text>
        <dbReference type="EC" id="3.4.21.53"/>
    </reaction>
</comment>
<keyword evidence="2" id="KW-1133">Transmembrane helix</keyword>
<feature type="active site" evidence="1">
    <location>
        <position position="304"/>
    </location>
</feature>
<dbReference type="SUPFAM" id="SSF54211">
    <property type="entry name" value="Ribosomal protein S5 domain 2-like"/>
    <property type="match status" value="1"/>
</dbReference>
<dbReference type="Gene3D" id="3.30.230.10">
    <property type="match status" value="1"/>
</dbReference>
<dbReference type="RefSeq" id="WP_346027095.1">
    <property type="nucleotide sequence ID" value="NZ_BAAAON010000001.1"/>
</dbReference>
<dbReference type="InterPro" id="IPR020568">
    <property type="entry name" value="Ribosomal_Su5_D2-typ_SF"/>
</dbReference>
<dbReference type="EC" id="3.4.21.53" evidence="1"/>
<keyword evidence="1" id="KW-0645">Protease</keyword>
<protein>
    <recommendedName>
        <fullName evidence="1">endopeptidase La</fullName>
        <ecNumber evidence="1">3.4.21.53</ecNumber>
    </recommendedName>
</protein>
<dbReference type="PROSITE" id="PS51786">
    <property type="entry name" value="LON_PROTEOLYTIC"/>
    <property type="match status" value="1"/>
</dbReference>
<evidence type="ECO:0000256" key="1">
    <source>
        <dbReference type="PROSITE-ProRule" id="PRU01122"/>
    </source>
</evidence>
<reference evidence="4 5" key="1">
    <citation type="journal article" date="2019" name="Int. J. Syst. Evol. Microbiol.">
        <title>The Global Catalogue of Microorganisms (GCM) 10K type strain sequencing project: providing services to taxonomists for standard genome sequencing and annotation.</title>
        <authorList>
            <consortium name="The Broad Institute Genomics Platform"/>
            <consortium name="The Broad Institute Genome Sequencing Center for Infectious Disease"/>
            <person name="Wu L."/>
            <person name="Ma J."/>
        </authorList>
    </citation>
    <scope>NUCLEOTIDE SEQUENCE [LARGE SCALE GENOMIC DNA]</scope>
    <source>
        <strain evidence="4 5">JCM 14917</strain>
    </source>
</reference>
<sequence>MTQPLSQDTNRPKHDAVKRDPRFTVMAVSGLLALGLGATAVLLPSPYVVESPGPTFNTIGEVNGEPLITVEGRETFPTDGALDLTTVFVAGGPGQTISVFDAFRAWADPAQAVTPRELVYPPDVSESDIEEQNAEAMTSSQESAVAAALAHLEIPYGETLSVVGFAPDSAAEGILQEGDQLTLIDGEPIESLEPLKEALNAAGGKSVDITVARNGETVVESVKPLLGESGDYQLGVFLMSEFEFPFEVDIALNNVGGPSAGMMFALGIVDTLTEGQLTGGRHFAGTGTIDSSGAVGPIGGIRQKLVGASESGAEVFLAPAANCTEVVGHIPDGLRVIRVETLDDAVTAVRTLGEDNDDGAQLPSCEDPA</sequence>
<keyword evidence="2" id="KW-0812">Transmembrane</keyword>
<dbReference type="Proteomes" id="UP001500974">
    <property type="component" value="Unassembled WGS sequence"/>
</dbReference>
<dbReference type="InterPro" id="IPR014721">
    <property type="entry name" value="Ribsml_uS5_D2-typ_fold_subgr"/>
</dbReference>
<dbReference type="InterPro" id="IPR027065">
    <property type="entry name" value="Lon_Prtase"/>
</dbReference>
<feature type="active site" evidence="1">
    <location>
        <position position="259"/>
    </location>
</feature>
<comment type="similarity">
    <text evidence="1">Belongs to the peptidase S16 family.</text>
</comment>